<dbReference type="OrthoDB" id="581861at2759"/>
<dbReference type="PANTHER" id="PTHR33086:SF6">
    <property type="entry name" value="OS01G0245532 PROTEIN"/>
    <property type="match status" value="1"/>
</dbReference>
<feature type="domain" description="DUF1618" evidence="2">
    <location>
        <begin position="205"/>
        <end position="317"/>
    </location>
</feature>
<dbReference type="PANTHER" id="PTHR33086">
    <property type="entry name" value="OS05G0468200 PROTEIN-RELATED"/>
    <property type="match status" value="1"/>
</dbReference>
<dbReference type="InterPro" id="IPR011676">
    <property type="entry name" value="DUF1618"/>
</dbReference>
<dbReference type="Pfam" id="PF07762">
    <property type="entry name" value="DUF1618"/>
    <property type="match status" value="1"/>
</dbReference>
<reference evidence="3" key="1">
    <citation type="journal article" date="2021" name="bioRxiv">
        <title>Whole Genome Assembly and Annotation of Northern Wild Rice, Zizania palustris L., Supports a Whole Genome Duplication in the Zizania Genus.</title>
        <authorList>
            <person name="Haas M."/>
            <person name="Kono T."/>
            <person name="Macchietto M."/>
            <person name="Millas R."/>
            <person name="McGilp L."/>
            <person name="Shao M."/>
            <person name="Duquette J."/>
            <person name="Hirsch C.N."/>
            <person name="Kimball J."/>
        </authorList>
    </citation>
    <scope>NUCLEOTIDE SEQUENCE</scope>
    <source>
        <tissue evidence="3">Fresh leaf tissue</tissue>
    </source>
</reference>
<dbReference type="AlphaFoldDB" id="A0A8J5R6R7"/>
<keyword evidence="4" id="KW-1185">Reference proteome</keyword>
<evidence type="ECO:0000259" key="2">
    <source>
        <dbReference type="Pfam" id="PF07762"/>
    </source>
</evidence>
<accession>A0A8J5R6R7</accession>
<evidence type="ECO:0000313" key="4">
    <source>
        <dbReference type="Proteomes" id="UP000729402"/>
    </source>
</evidence>
<name>A0A8J5R6R7_ZIZPA</name>
<keyword evidence="1" id="KW-0732">Signal</keyword>
<reference evidence="3" key="2">
    <citation type="submission" date="2021-02" db="EMBL/GenBank/DDBJ databases">
        <authorList>
            <person name="Kimball J.A."/>
            <person name="Haas M.W."/>
            <person name="Macchietto M."/>
            <person name="Kono T."/>
            <person name="Duquette J."/>
            <person name="Shao M."/>
        </authorList>
    </citation>
    <scope>NUCLEOTIDE SEQUENCE</scope>
    <source>
        <tissue evidence="3">Fresh leaf tissue</tissue>
    </source>
</reference>
<feature type="chain" id="PRO_5035226581" description="DUF1618 domain-containing protein" evidence="1">
    <location>
        <begin position="37"/>
        <end position="379"/>
    </location>
</feature>
<gene>
    <name evidence="3" type="ORF">GUJ93_ZPchr0001g29753</name>
</gene>
<sequence>MAEQLKEQVLAAARRHWGTMKGLWLVLACLPHVVQGDYFRQGYDNFLEFNLPPRATRLVVHRSTAPLRKTIDDQPYVVAADCHGRILLYASQGPALEPLVVDAFYPGPLDVQHGYHKAYFICNMGGRVSARLDHPILHPSNACLISSSSGFTVVELQPKVGTDHATLLLYYSYSKNWREEELNYLPCDRPWGANGVVVHLMQIWWVDLSYGLLACHFSAVHHVLRFVPLPKGCELPPGTADLDKRCCVGMSAGRLRYVQIQECDGEPMASMWTLLNPLQAGTWHLDCEVRFETIWADEGYRATKLPRLVPTVAFINPNHPGEVAYFLLHSRLFGVDLHYGKVLEWQFFTMVHPPMAEHSSRFVHIWKIDDYSARPDSGT</sequence>
<evidence type="ECO:0000256" key="1">
    <source>
        <dbReference type="SAM" id="SignalP"/>
    </source>
</evidence>
<proteinExistence type="predicted"/>
<dbReference type="EMBL" id="JAAALK010000288">
    <property type="protein sequence ID" value="KAG8052580.1"/>
    <property type="molecule type" value="Genomic_DNA"/>
</dbReference>
<protein>
    <recommendedName>
        <fullName evidence="2">DUF1618 domain-containing protein</fullName>
    </recommendedName>
</protein>
<dbReference type="Proteomes" id="UP000729402">
    <property type="component" value="Unassembled WGS sequence"/>
</dbReference>
<feature type="signal peptide" evidence="1">
    <location>
        <begin position="1"/>
        <end position="36"/>
    </location>
</feature>
<organism evidence="3 4">
    <name type="scientific">Zizania palustris</name>
    <name type="common">Northern wild rice</name>
    <dbReference type="NCBI Taxonomy" id="103762"/>
    <lineage>
        <taxon>Eukaryota</taxon>
        <taxon>Viridiplantae</taxon>
        <taxon>Streptophyta</taxon>
        <taxon>Embryophyta</taxon>
        <taxon>Tracheophyta</taxon>
        <taxon>Spermatophyta</taxon>
        <taxon>Magnoliopsida</taxon>
        <taxon>Liliopsida</taxon>
        <taxon>Poales</taxon>
        <taxon>Poaceae</taxon>
        <taxon>BOP clade</taxon>
        <taxon>Oryzoideae</taxon>
        <taxon>Oryzeae</taxon>
        <taxon>Zizaniinae</taxon>
        <taxon>Zizania</taxon>
    </lineage>
</organism>
<comment type="caution">
    <text evidence="3">The sequence shown here is derived from an EMBL/GenBank/DDBJ whole genome shotgun (WGS) entry which is preliminary data.</text>
</comment>
<evidence type="ECO:0000313" key="3">
    <source>
        <dbReference type="EMBL" id="KAG8052580.1"/>
    </source>
</evidence>